<gene>
    <name evidence="4" type="ORF">GFD18_10755</name>
</gene>
<sequence>MEDKYCRFCGAELHEEALFCSKCGKRVAPVDDTNRQSIRPNQTVTKESLRTEPDKGSLSGKVKSVALESPYDSTESDSRDESQDGSQNSKVAKNRRRIAMIVAFVAIVGILGAIGIVGYGKTRWFDGTGKPINLRVWNGADFDYDEWKNNAPELGKITDQCVRYMQPAQEGKAAQNYLNDSSDGHIVMTAWSSSKGRDNALLIGFGNDANNMGSVFNCISKAVGYPKDDLQYVLENTAAGGDGSLVVPYTLKQASSVQLTQTMIASCLPSTEGQSAYTYCMIGQNHFSGSHQESDDVDDSEPTTQSDSSTSSSNQNAESDDSSVADDDFADLWTAVAIKENLSKIAGEYCRNDGSCVMIKANSGHTAGDYSTKPGEIIFTSSGRTFNPLPGQSTELGLSFAFQQQPTTVPDTITPIDMQTMTDGCNAASDASCQAGVTYVMPGAGTSHFTDRVESGNSPDSNKSYLVIGWQTKVSDDTVFYRK</sequence>
<reference evidence="4 5" key="1">
    <citation type="submission" date="2019-10" db="EMBL/GenBank/DDBJ databases">
        <title>Bifidobacterium from non-human primates.</title>
        <authorList>
            <person name="Modesto M."/>
        </authorList>
    </citation>
    <scope>NUCLEOTIDE SEQUENCE [LARGE SCALE GENOMIC DNA]</scope>
    <source>
        <strain evidence="4 5">SMA1</strain>
    </source>
</reference>
<evidence type="ECO:0000259" key="3">
    <source>
        <dbReference type="Pfam" id="PF13240"/>
    </source>
</evidence>
<feature type="region of interest" description="Disordered" evidence="1">
    <location>
        <begin position="68"/>
        <end position="91"/>
    </location>
</feature>
<comment type="caution">
    <text evidence="4">The sequence shown here is derived from an EMBL/GenBank/DDBJ whole genome shotgun (WGS) entry which is preliminary data.</text>
</comment>
<dbReference type="InterPro" id="IPR026870">
    <property type="entry name" value="Zinc_ribbon_dom"/>
</dbReference>
<dbReference type="Pfam" id="PF13240">
    <property type="entry name" value="Zn_Ribbon_1"/>
    <property type="match status" value="1"/>
</dbReference>
<evidence type="ECO:0000313" key="5">
    <source>
        <dbReference type="Proteomes" id="UP000475155"/>
    </source>
</evidence>
<accession>A0ABX0CED4</accession>
<proteinExistence type="predicted"/>
<feature type="region of interest" description="Disordered" evidence="1">
    <location>
        <begin position="42"/>
        <end position="61"/>
    </location>
</feature>
<keyword evidence="2" id="KW-1133">Transmembrane helix</keyword>
<name>A0ABX0CED4_9BIFI</name>
<protein>
    <recommendedName>
        <fullName evidence="3">Zinc-ribbon domain-containing protein</fullName>
    </recommendedName>
</protein>
<evidence type="ECO:0000256" key="2">
    <source>
        <dbReference type="SAM" id="Phobius"/>
    </source>
</evidence>
<evidence type="ECO:0000313" key="4">
    <source>
        <dbReference type="EMBL" id="NEH12546.1"/>
    </source>
</evidence>
<feature type="transmembrane region" description="Helical" evidence="2">
    <location>
        <begin position="98"/>
        <end position="120"/>
    </location>
</feature>
<dbReference type="RefSeq" id="WP_163200024.1">
    <property type="nucleotide sequence ID" value="NZ_WHZU01000030.1"/>
</dbReference>
<keyword evidence="2" id="KW-0812">Transmembrane</keyword>
<dbReference type="EMBL" id="WHZU01000030">
    <property type="protein sequence ID" value="NEH12546.1"/>
    <property type="molecule type" value="Genomic_DNA"/>
</dbReference>
<organism evidence="4 5">
    <name type="scientific">Bifidobacterium saimiriisciurei</name>
    <dbReference type="NCBI Taxonomy" id="2661627"/>
    <lineage>
        <taxon>Bacteria</taxon>
        <taxon>Bacillati</taxon>
        <taxon>Actinomycetota</taxon>
        <taxon>Actinomycetes</taxon>
        <taxon>Bifidobacteriales</taxon>
        <taxon>Bifidobacteriaceae</taxon>
        <taxon>Bifidobacterium</taxon>
    </lineage>
</organism>
<evidence type="ECO:0000256" key="1">
    <source>
        <dbReference type="SAM" id="MobiDB-lite"/>
    </source>
</evidence>
<feature type="compositionally biased region" description="Low complexity" evidence="1">
    <location>
        <begin position="302"/>
        <end position="317"/>
    </location>
</feature>
<keyword evidence="5" id="KW-1185">Reference proteome</keyword>
<feature type="region of interest" description="Disordered" evidence="1">
    <location>
        <begin position="290"/>
        <end position="325"/>
    </location>
</feature>
<keyword evidence="2" id="KW-0472">Membrane</keyword>
<feature type="domain" description="Zinc-ribbon" evidence="3">
    <location>
        <begin position="5"/>
        <end position="26"/>
    </location>
</feature>
<dbReference type="Proteomes" id="UP000475155">
    <property type="component" value="Unassembled WGS sequence"/>
</dbReference>